<evidence type="ECO:0000313" key="3">
    <source>
        <dbReference type="EMBL" id="OJA09008.1"/>
    </source>
</evidence>
<evidence type="ECO:0000256" key="1">
    <source>
        <dbReference type="SAM" id="MobiDB-lite"/>
    </source>
</evidence>
<feature type="compositionally biased region" description="Low complexity" evidence="1">
    <location>
        <begin position="14"/>
        <end position="25"/>
    </location>
</feature>
<feature type="compositionally biased region" description="Basic residues" evidence="1">
    <location>
        <begin position="1"/>
        <end position="12"/>
    </location>
</feature>
<dbReference type="OrthoDB" id="3199651at2759"/>
<keyword evidence="2" id="KW-1133">Transmembrane helix</keyword>
<gene>
    <name evidence="3" type="ORF">AZE42_11828</name>
</gene>
<keyword evidence="2" id="KW-0472">Membrane</keyword>
<sequence>MSNRKRTKRNRTLSKSSTEAASTSATKEKGVPSSLPEAPDHVTGSDLPSRPRKEILRHVAPPGYKTPLNYFIYTLVTAAFLFAGWYTYITFVGLKQWKDEVGWWGMTVGRSGRQDTIHRGTWRGQEMKGEFEEHLSELASALGIPATHIASAIKPYVPPATLSSLAPHATGEAMQVLFEEDRKRDRENGGSAMGSAAAAAEGLGKVVGFDDPPEAEL</sequence>
<protein>
    <submittedName>
        <fullName evidence="3">Uncharacterized protein</fullName>
    </submittedName>
</protein>
<reference evidence="3 4" key="1">
    <citation type="submission" date="2016-03" db="EMBL/GenBank/DDBJ databases">
        <title>Comparative genomics of the ectomycorrhizal sister species Rhizopogon vinicolor and Rhizopogon vesiculosus (Basidiomycota: Boletales) reveals a divergence of the mating type B locus.</title>
        <authorList>
            <person name="Mujic A.B."/>
            <person name="Kuo A."/>
            <person name="Tritt A."/>
            <person name="Lipzen A."/>
            <person name="Chen C."/>
            <person name="Johnson J."/>
            <person name="Sharma A."/>
            <person name="Barry K."/>
            <person name="Grigoriev I.V."/>
            <person name="Spatafora J.W."/>
        </authorList>
    </citation>
    <scope>NUCLEOTIDE SEQUENCE [LARGE SCALE GENOMIC DNA]</scope>
    <source>
        <strain evidence="3 4">AM-OR11-056</strain>
    </source>
</reference>
<feature type="region of interest" description="Disordered" evidence="1">
    <location>
        <begin position="181"/>
        <end position="217"/>
    </location>
</feature>
<keyword evidence="2" id="KW-0812">Transmembrane</keyword>
<evidence type="ECO:0000256" key="2">
    <source>
        <dbReference type="SAM" id="Phobius"/>
    </source>
</evidence>
<feature type="compositionally biased region" description="Low complexity" evidence="1">
    <location>
        <begin position="189"/>
        <end position="207"/>
    </location>
</feature>
<keyword evidence="4" id="KW-1185">Reference proteome</keyword>
<dbReference type="AlphaFoldDB" id="A0A1J8Q6Q6"/>
<dbReference type="STRING" id="180088.A0A1J8Q6Q6"/>
<dbReference type="Proteomes" id="UP000183567">
    <property type="component" value="Unassembled WGS sequence"/>
</dbReference>
<proteinExistence type="predicted"/>
<comment type="caution">
    <text evidence="3">The sequence shown here is derived from an EMBL/GenBank/DDBJ whole genome shotgun (WGS) entry which is preliminary data.</text>
</comment>
<feature type="transmembrane region" description="Helical" evidence="2">
    <location>
        <begin position="70"/>
        <end position="88"/>
    </location>
</feature>
<evidence type="ECO:0000313" key="4">
    <source>
        <dbReference type="Proteomes" id="UP000183567"/>
    </source>
</evidence>
<organism evidence="3 4">
    <name type="scientific">Rhizopogon vesiculosus</name>
    <dbReference type="NCBI Taxonomy" id="180088"/>
    <lineage>
        <taxon>Eukaryota</taxon>
        <taxon>Fungi</taxon>
        <taxon>Dikarya</taxon>
        <taxon>Basidiomycota</taxon>
        <taxon>Agaricomycotina</taxon>
        <taxon>Agaricomycetes</taxon>
        <taxon>Agaricomycetidae</taxon>
        <taxon>Boletales</taxon>
        <taxon>Suillineae</taxon>
        <taxon>Rhizopogonaceae</taxon>
        <taxon>Rhizopogon</taxon>
    </lineage>
</organism>
<feature type="region of interest" description="Disordered" evidence="1">
    <location>
        <begin position="1"/>
        <end position="50"/>
    </location>
</feature>
<name>A0A1J8Q6Q6_9AGAM</name>
<accession>A0A1J8Q6Q6</accession>
<dbReference type="EMBL" id="LVVM01006056">
    <property type="protein sequence ID" value="OJA09008.1"/>
    <property type="molecule type" value="Genomic_DNA"/>
</dbReference>